<evidence type="ECO:0000313" key="4">
    <source>
        <dbReference type="Proteomes" id="UP000484885"/>
    </source>
</evidence>
<protein>
    <submittedName>
        <fullName evidence="3">Class I SAM-dependent methyltransferase</fullName>
    </submittedName>
</protein>
<dbReference type="AlphaFoldDB" id="A0A845V1Z1"/>
<evidence type="ECO:0000256" key="2">
    <source>
        <dbReference type="SAM" id="SignalP"/>
    </source>
</evidence>
<evidence type="ECO:0000256" key="1">
    <source>
        <dbReference type="SAM" id="MobiDB-lite"/>
    </source>
</evidence>
<name>A0A845V1Z1_9GAMM</name>
<organism evidence="3 4">
    <name type="scientific">Wenzhouxiangella limi</name>
    <dbReference type="NCBI Taxonomy" id="2707351"/>
    <lineage>
        <taxon>Bacteria</taxon>
        <taxon>Pseudomonadati</taxon>
        <taxon>Pseudomonadota</taxon>
        <taxon>Gammaproteobacteria</taxon>
        <taxon>Chromatiales</taxon>
        <taxon>Wenzhouxiangellaceae</taxon>
        <taxon>Wenzhouxiangella</taxon>
    </lineage>
</organism>
<evidence type="ECO:0000313" key="3">
    <source>
        <dbReference type="EMBL" id="NDY96612.1"/>
    </source>
</evidence>
<proteinExistence type="predicted"/>
<dbReference type="Proteomes" id="UP000484885">
    <property type="component" value="Unassembled WGS sequence"/>
</dbReference>
<dbReference type="SUPFAM" id="SSF53335">
    <property type="entry name" value="S-adenosyl-L-methionine-dependent methyltransferases"/>
    <property type="match status" value="1"/>
</dbReference>
<keyword evidence="3" id="KW-0808">Transferase</keyword>
<dbReference type="InterPro" id="IPR029063">
    <property type="entry name" value="SAM-dependent_MTases_sf"/>
</dbReference>
<reference evidence="3 4" key="1">
    <citation type="submission" date="2020-02" db="EMBL/GenBank/DDBJ databases">
        <authorList>
            <person name="Zhang X.-Y."/>
        </authorList>
    </citation>
    <scope>NUCLEOTIDE SEQUENCE [LARGE SCALE GENOMIC DNA]</scope>
    <source>
        <strain evidence="3 4">C33</strain>
    </source>
</reference>
<gene>
    <name evidence="3" type="ORF">G3I74_12820</name>
</gene>
<keyword evidence="3" id="KW-0489">Methyltransferase</keyword>
<dbReference type="GO" id="GO:0032259">
    <property type="term" value="P:methylation"/>
    <property type="evidence" value="ECO:0007669"/>
    <property type="project" value="UniProtKB-KW"/>
</dbReference>
<feature type="region of interest" description="Disordered" evidence="1">
    <location>
        <begin position="222"/>
        <end position="242"/>
    </location>
</feature>
<dbReference type="RefSeq" id="WP_164211998.1">
    <property type="nucleotide sequence ID" value="NZ_JAAGSC010000043.1"/>
</dbReference>
<dbReference type="EMBL" id="JAAGSC010000043">
    <property type="protein sequence ID" value="NDY96612.1"/>
    <property type="molecule type" value="Genomic_DNA"/>
</dbReference>
<comment type="caution">
    <text evidence="3">The sequence shown here is derived from an EMBL/GenBank/DDBJ whole genome shotgun (WGS) entry which is preliminary data.</text>
</comment>
<feature type="chain" id="PRO_5032283248" evidence="2">
    <location>
        <begin position="23"/>
        <end position="268"/>
    </location>
</feature>
<keyword evidence="4" id="KW-1185">Reference proteome</keyword>
<feature type="signal peptide" evidence="2">
    <location>
        <begin position="1"/>
        <end position="22"/>
    </location>
</feature>
<dbReference type="Gene3D" id="3.40.50.150">
    <property type="entry name" value="Vaccinia Virus protein VP39"/>
    <property type="match status" value="1"/>
</dbReference>
<dbReference type="InterPro" id="IPR016980">
    <property type="entry name" value="S-AdoMet-dep_MeTrfase_Alr7345"/>
</dbReference>
<dbReference type="GO" id="GO:0008168">
    <property type="term" value="F:methyltransferase activity"/>
    <property type="evidence" value="ECO:0007669"/>
    <property type="project" value="UniProtKB-KW"/>
</dbReference>
<dbReference type="PIRSF" id="PIRSF031679">
    <property type="entry name" value="Mtase_Alr7345_prd"/>
    <property type="match status" value="1"/>
</dbReference>
<accession>A0A845V1Z1</accession>
<sequence length="268" mass="29589">MRLSSIVAGGALALLLSTPGLADDDLRTVIADPDRPADQAARDTSRNPYETLTFFGLRPDMTVVEISPAGGWYTEILGPYLKDEGHLIAAHWDMDGDDVPDFYRRIRGEFEERVADTERFGDIEIIPFAPPEKVDLGEPGSADLVLTFRNVHSYKRAGTFGDVVDAAHAVLKPGGVLGVVSHRLPEDREQDPEARSGYVQQSWVVAMAESRGFRLEEAAEINANPRDTADHPSGVWSLPPSLREGEESAERFRAIGESDRFTLKFVKR</sequence>
<keyword evidence="2" id="KW-0732">Signal</keyword>